<proteinExistence type="predicted"/>
<evidence type="ECO:0000313" key="2">
    <source>
        <dbReference type="Proteomes" id="UP000093000"/>
    </source>
</evidence>
<sequence length="100" mass="11153">MCRPRRQGGLGLIDPQVQQHTFQLRLLKLLLLPSSGLANSILLSRLVDWLMHCTPSSSGATAKHWSHLDCCLAFVFPSLRHPSLAGFIVASLFSSRLWML</sequence>
<dbReference type="AlphaFoldDB" id="A0A1C7MGG1"/>
<dbReference type="EMBL" id="LUGH01002619">
    <property type="protein sequence ID" value="OBZ76005.1"/>
    <property type="molecule type" value="Genomic_DNA"/>
</dbReference>
<reference evidence="1 2" key="1">
    <citation type="submission" date="2016-03" db="EMBL/GenBank/DDBJ databases">
        <title>Choanephora cucurbitarum.</title>
        <authorList>
            <person name="Min B."/>
            <person name="Park H."/>
            <person name="Park J.-H."/>
            <person name="Shin H.-D."/>
            <person name="Choi I.-G."/>
        </authorList>
    </citation>
    <scope>NUCLEOTIDE SEQUENCE [LARGE SCALE GENOMIC DNA]</scope>
    <source>
        <strain evidence="1 2">KUS-F28377</strain>
    </source>
</reference>
<dbReference type="OrthoDB" id="2287349at2759"/>
<comment type="caution">
    <text evidence="1">The sequence shown here is derived from an EMBL/GenBank/DDBJ whole genome shotgun (WGS) entry which is preliminary data.</text>
</comment>
<organism evidence="1 2">
    <name type="scientific">Choanephora cucurbitarum</name>
    <dbReference type="NCBI Taxonomy" id="101091"/>
    <lineage>
        <taxon>Eukaryota</taxon>
        <taxon>Fungi</taxon>
        <taxon>Fungi incertae sedis</taxon>
        <taxon>Mucoromycota</taxon>
        <taxon>Mucoromycotina</taxon>
        <taxon>Mucoromycetes</taxon>
        <taxon>Mucorales</taxon>
        <taxon>Mucorineae</taxon>
        <taxon>Choanephoraceae</taxon>
        <taxon>Choanephoroideae</taxon>
        <taxon>Choanephora</taxon>
    </lineage>
</organism>
<evidence type="ECO:0000313" key="1">
    <source>
        <dbReference type="EMBL" id="OBZ76005.1"/>
    </source>
</evidence>
<dbReference type="Proteomes" id="UP000093000">
    <property type="component" value="Unassembled WGS sequence"/>
</dbReference>
<name>A0A1C7MGG1_9FUNG</name>
<gene>
    <name evidence="1" type="ORF">A0J61_11870</name>
</gene>
<protein>
    <submittedName>
        <fullName evidence="1">Uncharacterized protein</fullName>
    </submittedName>
</protein>
<accession>A0A1C7MGG1</accession>
<dbReference type="InParanoid" id="A0A1C7MGG1"/>
<keyword evidence="2" id="KW-1185">Reference proteome</keyword>